<dbReference type="PANTHER" id="PTHR22298">
    <property type="entry name" value="ENDO-1,4-BETA-GLUCANASE"/>
    <property type="match status" value="1"/>
</dbReference>
<protein>
    <recommendedName>
        <fullName evidence="13">Endoglucanase</fullName>
        <ecNumber evidence="13">3.2.1.4</ecNumber>
    </recommendedName>
</protein>
<dbReference type="GO" id="GO:0008810">
    <property type="term" value="F:cellulase activity"/>
    <property type="evidence" value="ECO:0007669"/>
    <property type="project" value="UniProtKB-EC"/>
</dbReference>
<evidence type="ECO:0000256" key="4">
    <source>
        <dbReference type="ARBA" id="ARBA00022525"/>
    </source>
</evidence>
<keyword evidence="6 12" id="KW-0378">Hydrolase</keyword>
<evidence type="ECO:0000256" key="11">
    <source>
        <dbReference type="ARBA" id="ARBA00023326"/>
    </source>
</evidence>
<evidence type="ECO:0000256" key="7">
    <source>
        <dbReference type="ARBA" id="ARBA00023001"/>
    </source>
</evidence>
<dbReference type="Proteomes" id="UP001567538">
    <property type="component" value="Unassembled WGS sequence"/>
</dbReference>
<dbReference type="AlphaFoldDB" id="A0ABD1I895"/>
<evidence type="ECO:0000256" key="3">
    <source>
        <dbReference type="ARBA" id="ARBA00007072"/>
    </source>
</evidence>
<evidence type="ECO:0000256" key="2">
    <source>
        <dbReference type="ARBA" id="ARBA00004613"/>
    </source>
</evidence>
<dbReference type="SMART" id="SM01063">
    <property type="entry name" value="CBM49"/>
    <property type="match status" value="1"/>
</dbReference>
<feature type="chain" id="PRO_5044535445" description="Endoglucanase" evidence="13">
    <location>
        <begin position="25"/>
        <end position="601"/>
    </location>
</feature>
<evidence type="ECO:0000256" key="1">
    <source>
        <dbReference type="ARBA" id="ARBA00000966"/>
    </source>
</evidence>
<accession>A0ABD1I895</accession>
<evidence type="ECO:0000256" key="5">
    <source>
        <dbReference type="ARBA" id="ARBA00022729"/>
    </source>
</evidence>
<feature type="active site" evidence="12">
    <location>
        <position position="409"/>
    </location>
</feature>
<dbReference type="InterPro" id="IPR019028">
    <property type="entry name" value="CBM_49"/>
</dbReference>
<evidence type="ECO:0000256" key="8">
    <source>
        <dbReference type="ARBA" id="ARBA00023180"/>
    </source>
</evidence>
<keyword evidence="10 12" id="KW-0326">Glycosidase</keyword>
<feature type="domain" description="Carbohydrate binding" evidence="14">
    <location>
        <begin position="509"/>
        <end position="591"/>
    </location>
</feature>
<evidence type="ECO:0000259" key="14">
    <source>
        <dbReference type="SMART" id="SM01063"/>
    </source>
</evidence>
<organism evidence="15 16">
    <name type="scientific">Salvia divinorum</name>
    <name type="common">Maria pastora</name>
    <name type="synonym">Diviner's sage</name>
    <dbReference type="NCBI Taxonomy" id="28513"/>
    <lineage>
        <taxon>Eukaryota</taxon>
        <taxon>Viridiplantae</taxon>
        <taxon>Streptophyta</taxon>
        <taxon>Embryophyta</taxon>
        <taxon>Tracheophyta</taxon>
        <taxon>Spermatophyta</taxon>
        <taxon>Magnoliopsida</taxon>
        <taxon>eudicotyledons</taxon>
        <taxon>Gunneridae</taxon>
        <taxon>Pentapetalae</taxon>
        <taxon>asterids</taxon>
        <taxon>lamiids</taxon>
        <taxon>Lamiales</taxon>
        <taxon>Lamiaceae</taxon>
        <taxon>Nepetoideae</taxon>
        <taxon>Mentheae</taxon>
        <taxon>Salviinae</taxon>
        <taxon>Salvia</taxon>
        <taxon>Salvia subgen. Calosphace</taxon>
    </lineage>
</organism>
<keyword evidence="9 12" id="KW-0119">Carbohydrate metabolism</keyword>
<dbReference type="Gene3D" id="1.50.10.10">
    <property type="match status" value="1"/>
</dbReference>
<keyword evidence="16" id="KW-1185">Reference proteome</keyword>
<comment type="subcellular location">
    <subcellularLocation>
        <location evidence="2">Secreted</location>
    </subcellularLocation>
</comment>
<evidence type="ECO:0000313" key="16">
    <source>
        <dbReference type="Proteomes" id="UP001567538"/>
    </source>
</evidence>
<dbReference type="EMBL" id="JBEAFC010000003">
    <property type="protein sequence ID" value="KAL1564943.1"/>
    <property type="molecule type" value="Genomic_DNA"/>
</dbReference>
<keyword evidence="7 13" id="KW-0136">Cellulose degradation</keyword>
<sequence>MATTTPSHAILVLLLSLVAIGVSAVESFDYGAALDKTLLFFEAQRSGKLPSNQRVKWRSNSGLGDGYPQGVNLVGGYYDAGDHVKFGLPMAFSVTMLSWAALDFKEDFMKLNQMGHILEAIKWGTDYFIKCHPQQNVLWGQVGDGVSDHYCWQRAEDMTTSRTAYKLDAEHPGSDLAGETAAALAAASLAFKPFDSAYSSLLLVHAKQILSFADRFRGLFTESIGNSKQFYTSSGYYLSFCFSATNDEYYLKYAVDNCAAFGGTGWAVKEFSWDNKYAGVQILLTKLLLEGRAGKYASTLHQYQAKADYFTCACMQKNDGYNVKMTPGGLIYVREWNNLQYPASASFLLTVYSDYLSKAKKSVLCPDGLIQPQQILNFAKSQADYILGKNPKSLSYLVGYGQRYPLHVHHRGDSIAPVSLLHSAIGCVEGFETWYKWQEANPNVIHGALVGGPNANDEFTDNRSVYEQTEPTLSGTAPLVGVFSRLHTLSSVPSQHYAPVPHSKAAVPVEFLHSITNSWTVGGEKYYRHKVAMKNISQKPIVDLKLQFEGLTGPLWGLTPTQAKNTYELPQWIQTLQPNSECSFVYIQGGAQAKIFVQSYH</sequence>
<dbReference type="GO" id="GO:0030245">
    <property type="term" value="P:cellulose catabolic process"/>
    <property type="evidence" value="ECO:0007669"/>
    <property type="project" value="UniProtKB-KW"/>
</dbReference>
<feature type="signal peptide" evidence="13">
    <location>
        <begin position="1"/>
        <end position="24"/>
    </location>
</feature>
<comment type="similarity">
    <text evidence="3 12 13">Belongs to the glycosyl hydrolase 9 (cellulase E) family.</text>
</comment>
<comment type="catalytic activity">
    <reaction evidence="1 13">
        <text>Endohydrolysis of (1-&gt;4)-beta-D-glucosidic linkages in cellulose, lichenin and cereal beta-D-glucans.</text>
        <dbReference type="EC" id="3.2.1.4"/>
    </reaction>
</comment>
<gene>
    <name evidence="15" type="ORF">AAHA92_07221</name>
</gene>
<keyword evidence="8" id="KW-0325">Glycoprotein</keyword>
<evidence type="ECO:0000256" key="9">
    <source>
        <dbReference type="ARBA" id="ARBA00023277"/>
    </source>
</evidence>
<dbReference type="SUPFAM" id="SSF48208">
    <property type="entry name" value="Six-hairpin glycosidases"/>
    <property type="match status" value="1"/>
</dbReference>
<dbReference type="InterPro" id="IPR008928">
    <property type="entry name" value="6-hairpin_glycosidase_sf"/>
</dbReference>
<dbReference type="FunFam" id="1.50.10.10:FF:000020">
    <property type="entry name" value="Endoglucanase"/>
    <property type="match status" value="1"/>
</dbReference>
<proteinExistence type="inferred from homology"/>
<reference evidence="15 16" key="1">
    <citation type="submission" date="2024-06" db="EMBL/GenBank/DDBJ databases">
        <title>A chromosome level genome sequence of Diviner's sage (Salvia divinorum).</title>
        <authorList>
            <person name="Ford S.A."/>
            <person name="Ro D.-K."/>
            <person name="Ness R.W."/>
            <person name="Phillips M.A."/>
        </authorList>
    </citation>
    <scope>NUCLEOTIDE SEQUENCE [LARGE SCALE GENOMIC DNA]</scope>
    <source>
        <strain evidence="15">SAF-2024a</strain>
        <tissue evidence="15">Leaf</tissue>
    </source>
</reference>
<dbReference type="InterPro" id="IPR001701">
    <property type="entry name" value="Glyco_hydro_9"/>
</dbReference>
<name>A0ABD1I895_SALDI</name>
<dbReference type="EC" id="3.2.1.4" evidence="13"/>
<dbReference type="GO" id="GO:0005576">
    <property type="term" value="C:extracellular region"/>
    <property type="evidence" value="ECO:0007669"/>
    <property type="project" value="UniProtKB-SubCell"/>
</dbReference>
<evidence type="ECO:0000256" key="13">
    <source>
        <dbReference type="RuleBase" id="RU361166"/>
    </source>
</evidence>
<evidence type="ECO:0000256" key="12">
    <source>
        <dbReference type="PROSITE-ProRule" id="PRU10059"/>
    </source>
</evidence>
<evidence type="ECO:0000256" key="6">
    <source>
        <dbReference type="ARBA" id="ARBA00022801"/>
    </source>
</evidence>
<dbReference type="InterPro" id="IPR012341">
    <property type="entry name" value="6hp_glycosidase-like_sf"/>
</dbReference>
<evidence type="ECO:0000256" key="10">
    <source>
        <dbReference type="ARBA" id="ARBA00023295"/>
    </source>
</evidence>
<keyword evidence="5 13" id="KW-0732">Signal</keyword>
<dbReference type="Pfam" id="PF09478">
    <property type="entry name" value="CBM49"/>
    <property type="match status" value="1"/>
</dbReference>
<dbReference type="Pfam" id="PF00759">
    <property type="entry name" value="Glyco_hydro_9"/>
    <property type="match status" value="1"/>
</dbReference>
<dbReference type="InterPro" id="IPR018221">
    <property type="entry name" value="Glyco_hydro_9_His_AS"/>
</dbReference>
<keyword evidence="4" id="KW-0964">Secreted</keyword>
<dbReference type="PROSITE" id="PS00592">
    <property type="entry name" value="GH9_2"/>
    <property type="match status" value="1"/>
</dbReference>
<comment type="caution">
    <text evidence="15">The sequence shown here is derived from an EMBL/GenBank/DDBJ whole genome shotgun (WGS) entry which is preliminary data.</text>
</comment>
<keyword evidence="11 12" id="KW-0624">Polysaccharide degradation</keyword>
<evidence type="ECO:0000313" key="15">
    <source>
        <dbReference type="EMBL" id="KAL1564943.1"/>
    </source>
</evidence>